<gene>
    <name evidence="7" type="ORF">MSAN_00419800</name>
</gene>
<keyword evidence="8" id="KW-1185">Reference proteome</keyword>
<evidence type="ECO:0000259" key="6">
    <source>
        <dbReference type="PROSITE" id="PS50097"/>
    </source>
</evidence>
<dbReference type="EMBL" id="JACAZH010000002">
    <property type="protein sequence ID" value="KAF7375329.1"/>
    <property type="molecule type" value="Genomic_DNA"/>
</dbReference>
<feature type="compositionally biased region" description="Pro residues" evidence="5">
    <location>
        <begin position="263"/>
        <end position="274"/>
    </location>
</feature>
<comment type="caution">
    <text evidence="7">The sequence shown here is derived from an EMBL/GenBank/DDBJ whole genome shotgun (WGS) entry which is preliminary data.</text>
</comment>
<evidence type="ECO:0000256" key="4">
    <source>
        <dbReference type="SAM" id="Coils"/>
    </source>
</evidence>
<organism evidence="7 8">
    <name type="scientific">Mycena sanguinolenta</name>
    <dbReference type="NCBI Taxonomy" id="230812"/>
    <lineage>
        <taxon>Eukaryota</taxon>
        <taxon>Fungi</taxon>
        <taxon>Dikarya</taxon>
        <taxon>Basidiomycota</taxon>
        <taxon>Agaricomycotina</taxon>
        <taxon>Agaricomycetes</taxon>
        <taxon>Agaricomycetidae</taxon>
        <taxon>Agaricales</taxon>
        <taxon>Marasmiineae</taxon>
        <taxon>Mycenaceae</taxon>
        <taxon>Mycena</taxon>
    </lineage>
</organism>
<dbReference type="GO" id="GO:0032991">
    <property type="term" value="C:protein-containing complex"/>
    <property type="evidence" value="ECO:0007669"/>
    <property type="project" value="UniProtKB-ARBA"/>
</dbReference>
<reference evidence="7" key="1">
    <citation type="submission" date="2020-05" db="EMBL/GenBank/DDBJ databases">
        <title>Mycena genomes resolve the evolution of fungal bioluminescence.</title>
        <authorList>
            <person name="Tsai I.J."/>
        </authorList>
    </citation>
    <scope>NUCLEOTIDE SEQUENCE</scope>
    <source>
        <strain evidence="7">160909Yilan</strain>
    </source>
</reference>
<dbReference type="GO" id="GO:0000323">
    <property type="term" value="C:lytic vacuole"/>
    <property type="evidence" value="ECO:0007669"/>
    <property type="project" value="TreeGrafter"/>
</dbReference>
<feature type="region of interest" description="Disordered" evidence="5">
    <location>
        <begin position="459"/>
        <end position="523"/>
    </location>
</feature>
<evidence type="ECO:0000313" key="7">
    <source>
        <dbReference type="EMBL" id="KAF7375329.1"/>
    </source>
</evidence>
<dbReference type="Pfam" id="PF10186">
    <property type="entry name" value="ATG14"/>
    <property type="match status" value="1"/>
</dbReference>
<proteinExistence type="inferred from homology"/>
<protein>
    <recommendedName>
        <fullName evidence="2">Autophagy-related protein 14</fullName>
    </recommendedName>
</protein>
<sequence>MECKNCELKQRQFFCTDCIRAHMRDFRMKTQHFAADRDEQIAKSTKALGTVEGGRVLRAGVSQAQTRVDELLNALARLRKDNEKKRDRLRNLREKLAERRRTLAAAASVVSPTTAANPNNLVSHPALAAPLSSLANLSSLITSARVGLVQELVEVFNVVEVGGRPPLGGKAGSRGEWTIGDLILPVPGDVRRYPPQHINAVLGHTVHFIGLLSFYLGVKLPFTVRWDGGKLGVGIPWIEPGLGGWSRWTASHPLHLSTSSSPTPAPAPVPPPPSTDLSLSQSLSASVSQFITPTAPPSPSQPPEPQPAPAESEPPQFTTALAMLLYDVLYLAHTQGLPIPLAQAGDVLNNLWAVCCSPELGRRSHACAGYPQGRLPPPAPGSFGVDFAHVLQAAASGGVYAYDSWPTLDNNVSPNLLGPVDQKSSRKERIDSVGFKFLRELEFDDALRHRHLSRLLLSPASSPPLADDMDHTAVTRSASKARKSEAATEPNTSLPPEESAKRKLESVEPLGSQLSSNKRAKNAPETFAKHSRFWALDGNVILQFDSVAFKVHRSRLSTQSVWFEKLFEKRAGRDEPLEYDEMNINDVVAEDLDGTDVFHLDRLAELEDFEALLSAMEDAIDFSYASPSFFTLAAIFRASTTFKFHKFKKFARQSLLDMFSSDLNDIGSAVVPSPAAAVSLGRDWNLPGILKRAFYEILRTQPADPVPSGADDGRESQANPLEEWEPVDIIRLGETQKHLMKVWLSVLTPVISSGTCKSKPPCPGTKRSAGRKVIAEKLGNYQLDPICGLKALTSVNWVRNHEFCATCEFDQNDSFFNKRAQIWEKMDVWLCIPEDDDEENE</sequence>
<dbReference type="AlphaFoldDB" id="A0A8H6ZD74"/>
<feature type="compositionally biased region" description="Low complexity" evidence="5">
    <location>
        <begin position="275"/>
        <end position="289"/>
    </location>
</feature>
<feature type="coiled-coil region" evidence="4">
    <location>
        <begin position="61"/>
        <end position="106"/>
    </location>
</feature>
<evidence type="ECO:0000313" key="8">
    <source>
        <dbReference type="Proteomes" id="UP000623467"/>
    </source>
</evidence>
<accession>A0A8H6ZD74</accession>
<dbReference type="PANTHER" id="PTHR15157:SF5">
    <property type="entry name" value="UV RADIATION RESISTANCE-ASSOCIATED GENE PROTEIN"/>
    <property type="match status" value="1"/>
</dbReference>
<dbReference type="OrthoDB" id="16772at2759"/>
<evidence type="ECO:0000256" key="2">
    <source>
        <dbReference type="ARBA" id="ARBA00013807"/>
    </source>
</evidence>
<dbReference type="Proteomes" id="UP000623467">
    <property type="component" value="Unassembled WGS sequence"/>
</dbReference>
<dbReference type="PANTHER" id="PTHR15157">
    <property type="entry name" value="UV RADIATION RESISTANCE-ASSOCIATED GENE PROTEIN"/>
    <property type="match status" value="1"/>
</dbReference>
<dbReference type="GO" id="GO:0000149">
    <property type="term" value="F:SNARE binding"/>
    <property type="evidence" value="ECO:0007669"/>
    <property type="project" value="TreeGrafter"/>
</dbReference>
<dbReference type="InterPro" id="IPR000210">
    <property type="entry name" value="BTB/POZ_dom"/>
</dbReference>
<comment type="similarity">
    <text evidence="1">Belongs to the ATG14 family.</text>
</comment>
<feature type="compositionally biased region" description="Pro residues" evidence="5">
    <location>
        <begin position="294"/>
        <end position="308"/>
    </location>
</feature>
<feature type="region of interest" description="Disordered" evidence="5">
    <location>
        <begin position="256"/>
        <end position="314"/>
    </location>
</feature>
<keyword evidence="3 4" id="KW-0175">Coiled coil</keyword>
<dbReference type="InterPro" id="IPR018791">
    <property type="entry name" value="UV_resistance/autophagy_Atg14"/>
</dbReference>
<evidence type="ECO:0000256" key="1">
    <source>
        <dbReference type="ARBA" id="ARBA00009574"/>
    </source>
</evidence>
<dbReference type="GO" id="GO:0035493">
    <property type="term" value="P:SNARE complex assembly"/>
    <property type="evidence" value="ECO:0007669"/>
    <property type="project" value="TreeGrafter"/>
</dbReference>
<dbReference type="GO" id="GO:0005768">
    <property type="term" value="C:endosome"/>
    <property type="evidence" value="ECO:0007669"/>
    <property type="project" value="TreeGrafter"/>
</dbReference>
<feature type="domain" description="BTB" evidence="6">
    <location>
        <begin position="538"/>
        <end position="616"/>
    </location>
</feature>
<evidence type="ECO:0000256" key="5">
    <source>
        <dbReference type="SAM" id="MobiDB-lite"/>
    </source>
</evidence>
<evidence type="ECO:0000256" key="3">
    <source>
        <dbReference type="ARBA" id="ARBA00023054"/>
    </source>
</evidence>
<dbReference type="PROSITE" id="PS50097">
    <property type="entry name" value="BTB"/>
    <property type="match status" value="1"/>
</dbReference>
<name>A0A8H6ZD74_9AGAR</name>